<dbReference type="InterPro" id="IPR011043">
    <property type="entry name" value="Gal_Oxase/kelch_b-propeller"/>
</dbReference>
<dbReference type="Gene3D" id="2.120.10.80">
    <property type="entry name" value="Kelch-type beta propeller"/>
    <property type="match status" value="2"/>
</dbReference>
<evidence type="ECO:0000313" key="1">
    <source>
        <dbReference type="EMBL" id="NMG16548.1"/>
    </source>
</evidence>
<organism evidence="1 2">
    <name type="scientific">Aromatoleum bremense</name>
    <dbReference type="NCBI Taxonomy" id="76115"/>
    <lineage>
        <taxon>Bacteria</taxon>
        <taxon>Pseudomonadati</taxon>
        <taxon>Pseudomonadota</taxon>
        <taxon>Betaproteobacteria</taxon>
        <taxon>Rhodocyclales</taxon>
        <taxon>Rhodocyclaceae</taxon>
        <taxon>Aromatoleum</taxon>
    </lineage>
</organism>
<proteinExistence type="predicted"/>
<dbReference type="SUPFAM" id="SSF50965">
    <property type="entry name" value="Galactose oxidase, central domain"/>
    <property type="match status" value="1"/>
</dbReference>
<accession>A0ABX1NXP0</accession>
<name>A0ABX1NXP0_9RHOO</name>
<reference evidence="1 2" key="1">
    <citation type="submission" date="2019-12" db="EMBL/GenBank/DDBJ databases">
        <title>Comparative genomics gives insights into the taxonomy of the Azoarcus-Aromatoleum group and reveals separate origins of nif in the plant-associated Azoarcus and non-plant-associated Aromatoleum sub-groups.</title>
        <authorList>
            <person name="Lafos M."/>
            <person name="Maluk M."/>
            <person name="Batista M."/>
            <person name="Junghare M."/>
            <person name="Carmona M."/>
            <person name="Faoro H."/>
            <person name="Cruz L.M."/>
            <person name="Battistoni F."/>
            <person name="De Souza E."/>
            <person name="Pedrosa F."/>
            <person name="Chen W.-M."/>
            <person name="Poole P.S."/>
            <person name="Dixon R.A."/>
            <person name="James E.K."/>
        </authorList>
    </citation>
    <scope>NUCLEOTIDE SEQUENCE [LARGE SCALE GENOMIC DNA]</scope>
    <source>
        <strain evidence="1 2">PbN1</strain>
    </source>
</reference>
<dbReference type="RefSeq" id="WP_169203119.1">
    <property type="nucleotide sequence ID" value="NZ_CP059467.1"/>
</dbReference>
<evidence type="ECO:0000313" key="2">
    <source>
        <dbReference type="Proteomes" id="UP000633943"/>
    </source>
</evidence>
<protein>
    <submittedName>
        <fullName evidence="1">Uncharacterized protein</fullName>
    </submittedName>
</protein>
<dbReference type="EMBL" id="WTVP01000039">
    <property type="protein sequence ID" value="NMG16548.1"/>
    <property type="molecule type" value="Genomic_DNA"/>
</dbReference>
<dbReference type="InterPro" id="IPR015915">
    <property type="entry name" value="Kelch-typ_b-propeller"/>
</dbReference>
<gene>
    <name evidence="1" type="ORF">GPA24_13535</name>
</gene>
<sequence>MTQALLCFALLLARTGFRGSPMHAVIDAVRQACRVVAWAALAFGGSAQAQAVDLNPALLDLAPNRWTRLHTPAVEEWSRQAHAGMAYDSKRGTLLIFGSNTHGLDWDNTVHEFDPVTARWVTHYPEAPQASYRADDKERAIAGGQRRLPWAMHTFAGVAYDPQRDGLIVAARPEHNPIGKKTPAAKIHPSWFYSQTRREWQMLPDSDQAAPKFFGAAAAYDERRRVAVAYRWGIWELLSQGGTTNSPETAWVKVSRENHHQMHHNMVYDSRRGNFAVFGDYRNTNDVWIYMPGARPGEEGHWEKRSPDGDACPRAQHFPVAFDREQGVFLLVPGNTEFELLPNGRERARRPKSNSTFVYDPDANRYLRLPGADMPALGMNFMMAYDPRHKVFLLVSGGPSEAPTVWALKLDLTGLKR</sequence>
<comment type="caution">
    <text evidence="1">The sequence shown here is derived from an EMBL/GenBank/DDBJ whole genome shotgun (WGS) entry which is preliminary data.</text>
</comment>
<dbReference type="Proteomes" id="UP000633943">
    <property type="component" value="Unassembled WGS sequence"/>
</dbReference>
<keyword evidence="2" id="KW-1185">Reference proteome</keyword>